<dbReference type="EMBL" id="PSZC01000002">
    <property type="protein sequence ID" value="PPJ39451.1"/>
    <property type="molecule type" value="Genomic_DNA"/>
</dbReference>
<dbReference type="InterPro" id="IPR011009">
    <property type="entry name" value="Kinase-like_dom_sf"/>
</dbReference>
<dbReference type="PANTHER" id="PTHR43289">
    <property type="entry name" value="MITOGEN-ACTIVATED PROTEIN KINASE KINASE KINASE 20-RELATED"/>
    <property type="match status" value="1"/>
</dbReference>
<evidence type="ECO:0000256" key="6">
    <source>
        <dbReference type="ARBA" id="ARBA00022840"/>
    </source>
</evidence>
<keyword evidence="9" id="KW-1133">Transmembrane helix</keyword>
<proteinExistence type="predicted"/>
<evidence type="ECO:0000313" key="11">
    <source>
        <dbReference type="EMBL" id="PPJ39451.1"/>
    </source>
</evidence>
<evidence type="ECO:0000313" key="12">
    <source>
        <dbReference type="Proteomes" id="UP000239874"/>
    </source>
</evidence>
<evidence type="ECO:0000256" key="2">
    <source>
        <dbReference type="ARBA" id="ARBA00022527"/>
    </source>
</evidence>
<keyword evidence="9" id="KW-0472">Membrane</keyword>
<feature type="region of interest" description="Disordered" evidence="8">
    <location>
        <begin position="300"/>
        <end position="329"/>
    </location>
</feature>
<accession>A0A2S6AW54</accession>
<dbReference type="PROSITE" id="PS50011">
    <property type="entry name" value="PROTEIN_KINASE_DOM"/>
    <property type="match status" value="1"/>
</dbReference>
<dbReference type="Pfam" id="PF00069">
    <property type="entry name" value="Pkinase"/>
    <property type="match status" value="1"/>
</dbReference>
<keyword evidence="3" id="KW-0808">Transferase</keyword>
<feature type="domain" description="Protein kinase" evidence="10">
    <location>
        <begin position="11"/>
        <end position="269"/>
    </location>
</feature>
<feature type="compositionally biased region" description="Pro residues" evidence="8">
    <location>
        <begin position="414"/>
        <end position="424"/>
    </location>
</feature>
<feature type="transmembrane region" description="Helical" evidence="9">
    <location>
        <begin position="334"/>
        <end position="353"/>
    </location>
</feature>
<dbReference type="PROSITE" id="PS00107">
    <property type="entry name" value="PROTEIN_KINASE_ATP"/>
    <property type="match status" value="1"/>
</dbReference>
<name>A0A2S6AW54_9NOCA</name>
<keyword evidence="4 7" id="KW-0547">Nucleotide-binding</keyword>
<dbReference type="Gene3D" id="3.30.200.20">
    <property type="entry name" value="Phosphorylase Kinase, domain 1"/>
    <property type="match status" value="1"/>
</dbReference>
<organism evidence="11 12">
    <name type="scientific">Nocardia nova</name>
    <dbReference type="NCBI Taxonomy" id="37330"/>
    <lineage>
        <taxon>Bacteria</taxon>
        <taxon>Bacillati</taxon>
        <taxon>Actinomycetota</taxon>
        <taxon>Actinomycetes</taxon>
        <taxon>Mycobacteriales</taxon>
        <taxon>Nocardiaceae</taxon>
        <taxon>Nocardia</taxon>
    </lineage>
</organism>
<evidence type="ECO:0000256" key="8">
    <source>
        <dbReference type="SAM" id="MobiDB-lite"/>
    </source>
</evidence>
<dbReference type="SMART" id="SM00220">
    <property type="entry name" value="S_TKc"/>
    <property type="match status" value="1"/>
</dbReference>
<dbReference type="SUPFAM" id="SSF56112">
    <property type="entry name" value="Protein kinase-like (PK-like)"/>
    <property type="match status" value="1"/>
</dbReference>
<evidence type="ECO:0000256" key="7">
    <source>
        <dbReference type="PROSITE-ProRule" id="PRU10141"/>
    </source>
</evidence>
<feature type="compositionally biased region" description="Low complexity" evidence="8">
    <location>
        <begin position="425"/>
        <end position="437"/>
    </location>
</feature>
<dbReference type="GO" id="GO:0005524">
    <property type="term" value="F:ATP binding"/>
    <property type="evidence" value="ECO:0007669"/>
    <property type="project" value="UniProtKB-UniRule"/>
</dbReference>
<dbReference type="Proteomes" id="UP000239874">
    <property type="component" value="Unassembled WGS sequence"/>
</dbReference>
<dbReference type="GO" id="GO:0004674">
    <property type="term" value="F:protein serine/threonine kinase activity"/>
    <property type="evidence" value="ECO:0007669"/>
    <property type="project" value="UniProtKB-KW"/>
</dbReference>
<feature type="binding site" evidence="7">
    <location>
        <position position="40"/>
    </location>
    <ligand>
        <name>ATP</name>
        <dbReference type="ChEBI" id="CHEBI:30616"/>
    </ligand>
</feature>
<feature type="compositionally biased region" description="Low complexity" evidence="8">
    <location>
        <begin position="382"/>
        <end position="398"/>
    </location>
</feature>
<dbReference type="Gene3D" id="1.10.510.10">
    <property type="entry name" value="Transferase(Phosphotransferase) domain 1"/>
    <property type="match status" value="1"/>
</dbReference>
<dbReference type="OrthoDB" id="9762169at2"/>
<dbReference type="AlphaFoldDB" id="A0A2S6AW54"/>
<keyword evidence="9" id="KW-0812">Transmembrane</keyword>
<dbReference type="CDD" id="cd14014">
    <property type="entry name" value="STKc_PknB_like"/>
    <property type="match status" value="1"/>
</dbReference>
<evidence type="ECO:0000256" key="5">
    <source>
        <dbReference type="ARBA" id="ARBA00022777"/>
    </source>
</evidence>
<dbReference type="InterPro" id="IPR008271">
    <property type="entry name" value="Ser/Thr_kinase_AS"/>
</dbReference>
<feature type="compositionally biased region" description="Low complexity" evidence="8">
    <location>
        <begin position="310"/>
        <end position="320"/>
    </location>
</feature>
<protein>
    <recommendedName>
        <fullName evidence="1">non-specific serine/threonine protein kinase</fullName>
        <ecNumber evidence="1">2.7.11.1</ecNumber>
    </recommendedName>
</protein>
<comment type="caution">
    <text evidence="11">The sequence shown here is derived from an EMBL/GenBank/DDBJ whole genome shotgun (WGS) entry which is preliminary data.</text>
</comment>
<keyword evidence="6 7" id="KW-0067">ATP-binding</keyword>
<keyword evidence="5 11" id="KW-0418">Kinase</keyword>
<gene>
    <name evidence="11" type="ORF">C5E45_04785</name>
</gene>
<reference evidence="11 12" key="1">
    <citation type="submission" date="2018-02" db="EMBL/GenBank/DDBJ databases">
        <title>8 Nocardia nova and 1 Nocardia cyriacigeorgica strain used for evolution to TMP-SMX.</title>
        <authorList>
            <person name="Mehta H."/>
            <person name="Weng J."/>
            <person name="Shamoo Y."/>
        </authorList>
    </citation>
    <scope>NUCLEOTIDE SEQUENCE [LARGE SCALE GENOMIC DNA]</scope>
    <source>
        <strain evidence="11 12">MDA3139</strain>
    </source>
</reference>
<evidence type="ECO:0000256" key="1">
    <source>
        <dbReference type="ARBA" id="ARBA00012513"/>
    </source>
</evidence>
<feature type="region of interest" description="Disordered" evidence="8">
    <location>
        <begin position="358"/>
        <end position="445"/>
    </location>
</feature>
<keyword evidence="2 11" id="KW-0723">Serine/threonine-protein kinase</keyword>
<dbReference type="EC" id="2.7.11.1" evidence="1"/>
<sequence>MSSDRLIAGRYRLADPIGSGAMGVVWRASDVRLRRTVAVKQLLLAPGLTKAQALEAKMRAMREGRIAARLHHQNAVTVFDVAEEDGQPWLVMEYVDAPSLAALMRDKGPLEPREVARIGAKVAAALAAAHDAGIVHRDVKPANILVADNGTVKITDFGISRAVGDVTVTSTGFLAGTPAYLSPEIARGEDPEPASDVFALGSTLYAAVEGAPPFGEGDNPLAVLHSVVSAKVPEPERAESLGPVLMSLLAADGADRPTMREAQEALEAVADGRSAALVPAATKVLPQPGADAAATTVLSAPEKPAPTPAPAGATSTARTPAPQPKPGPLRDRRIWAAAAAAVLVVAVIVGLVATSGSDDKHRAAAGDGATSAPEQPSATVFAPPGAATPDAPGGSSSNGAGGSASLGSPVPSGQLPPGPAPSGAPAPGASATRTSPPGTSAPYGPAQPADIAGFISGYYGMLPGNTSGAWAELAPSYQSQTGGYAQYSNFWSTVSSVRVGGVTQSGPGRAVATLTYTLKNGTVTSESRWFTVDTASGRMLITASGT</sequence>
<dbReference type="PANTHER" id="PTHR43289:SF6">
    <property type="entry name" value="SERINE_THREONINE-PROTEIN KINASE NEKL-3"/>
    <property type="match status" value="1"/>
</dbReference>
<evidence type="ECO:0000259" key="10">
    <source>
        <dbReference type="PROSITE" id="PS50011"/>
    </source>
</evidence>
<evidence type="ECO:0000256" key="4">
    <source>
        <dbReference type="ARBA" id="ARBA00022741"/>
    </source>
</evidence>
<dbReference type="PROSITE" id="PS00108">
    <property type="entry name" value="PROTEIN_KINASE_ST"/>
    <property type="match status" value="1"/>
</dbReference>
<evidence type="ECO:0000256" key="9">
    <source>
        <dbReference type="SAM" id="Phobius"/>
    </source>
</evidence>
<evidence type="ECO:0000256" key="3">
    <source>
        <dbReference type="ARBA" id="ARBA00022679"/>
    </source>
</evidence>
<dbReference type="InterPro" id="IPR017441">
    <property type="entry name" value="Protein_kinase_ATP_BS"/>
</dbReference>
<dbReference type="InterPro" id="IPR000719">
    <property type="entry name" value="Prot_kinase_dom"/>
</dbReference>
<dbReference type="RefSeq" id="WP_104374405.1">
    <property type="nucleotide sequence ID" value="NZ_PSZC01000002.1"/>
</dbReference>